<evidence type="ECO:0000256" key="5">
    <source>
        <dbReference type="ARBA" id="ARBA00022490"/>
    </source>
</evidence>
<dbReference type="Pfam" id="PF22241">
    <property type="entry name" value="PSMD12-CSN4_N"/>
    <property type="match status" value="1"/>
</dbReference>
<accession>A0A9W8ASK1</accession>
<organism evidence="10 11">
    <name type="scientific">Dispira parvispora</name>
    <dbReference type="NCBI Taxonomy" id="1520584"/>
    <lineage>
        <taxon>Eukaryota</taxon>
        <taxon>Fungi</taxon>
        <taxon>Fungi incertae sedis</taxon>
        <taxon>Zoopagomycota</taxon>
        <taxon>Kickxellomycotina</taxon>
        <taxon>Dimargaritomycetes</taxon>
        <taxon>Dimargaritales</taxon>
        <taxon>Dimargaritaceae</taxon>
        <taxon>Dispira</taxon>
    </lineage>
</organism>
<dbReference type="InterPro" id="IPR036388">
    <property type="entry name" value="WH-like_DNA-bd_sf"/>
</dbReference>
<evidence type="ECO:0000256" key="3">
    <source>
        <dbReference type="ARBA" id="ARBA00010417"/>
    </source>
</evidence>
<dbReference type="InterPro" id="IPR054559">
    <property type="entry name" value="PSMD12-CSN4-like_N"/>
</dbReference>
<evidence type="ECO:0000259" key="8">
    <source>
        <dbReference type="Pfam" id="PF01399"/>
    </source>
</evidence>
<evidence type="ECO:0000259" key="9">
    <source>
        <dbReference type="Pfam" id="PF22241"/>
    </source>
</evidence>
<dbReference type="PANTHER" id="PTHR10855">
    <property type="entry name" value="26S PROTEASOME NON-ATPASE REGULATORY SUBUNIT 12/COP9 SIGNALOSOME COMPLEX SUBUNIT 4"/>
    <property type="match status" value="1"/>
</dbReference>
<protein>
    <recommendedName>
        <fullName evidence="4">COP9 signalosome complex subunit 4</fullName>
    </recommendedName>
</protein>
<evidence type="ECO:0000313" key="11">
    <source>
        <dbReference type="Proteomes" id="UP001150925"/>
    </source>
</evidence>
<reference evidence="10" key="1">
    <citation type="submission" date="2022-07" db="EMBL/GenBank/DDBJ databases">
        <title>Phylogenomic reconstructions and comparative analyses of Kickxellomycotina fungi.</title>
        <authorList>
            <person name="Reynolds N.K."/>
            <person name="Stajich J.E."/>
            <person name="Barry K."/>
            <person name="Grigoriev I.V."/>
            <person name="Crous P."/>
            <person name="Smith M.E."/>
        </authorList>
    </citation>
    <scope>NUCLEOTIDE SEQUENCE</scope>
    <source>
        <strain evidence="10">RSA 1196</strain>
    </source>
</reference>
<dbReference type="InterPro" id="IPR000717">
    <property type="entry name" value="PCI_dom"/>
</dbReference>
<dbReference type="OrthoDB" id="295656at2759"/>
<evidence type="ECO:0000256" key="7">
    <source>
        <dbReference type="ARBA" id="ARBA00023242"/>
    </source>
</evidence>
<dbReference type="EMBL" id="JANBPY010000228">
    <property type="protein sequence ID" value="KAJ1968126.1"/>
    <property type="molecule type" value="Genomic_DNA"/>
</dbReference>
<dbReference type="Proteomes" id="UP001150925">
    <property type="component" value="Unassembled WGS sequence"/>
</dbReference>
<dbReference type="GO" id="GO:0008180">
    <property type="term" value="C:COP9 signalosome"/>
    <property type="evidence" value="ECO:0007669"/>
    <property type="project" value="UniProtKB-KW"/>
</dbReference>
<dbReference type="Pfam" id="PF01399">
    <property type="entry name" value="PCI"/>
    <property type="match status" value="1"/>
</dbReference>
<keyword evidence="6" id="KW-0736">Signalosome</keyword>
<keyword evidence="5" id="KW-0963">Cytoplasm</keyword>
<comment type="similarity">
    <text evidence="3">Belongs to the CSN4 family.</text>
</comment>
<evidence type="ECO:0000313" key="10">
    <source>
        <dbReference type="EMBL" id="KAJ1968126.1"/>
    </source>
</evidence>
<dbReference type="SUPFAM" id="SSF46785">
    <property type="entry name" value="Winged helix' DNA-binding domain"/>
    <property type="match status" value="1"/>
</dbReference>
<evidence type="ECO:0000256" key="1">
    <source>
        <dbReference type="ARBA" id="ARBA00004123"/>
    </source>
</evidence>
<gene>
    <name evidence="10" type="ORF">IWQ62_001435</name>
</gene>
<comment type="subcellular location">
    <subcellularLocation>
        <location evidence="2">Cytoplasm</location>
    </subcellularLocation>
    <subcellularLocation>
        <location evidence="1">Nucleus</location>
    </subcellularLocation>
</comment>
<proteinExistence type="inferred from homology"/>
<keyword evidence="7" id="KW-0539">Nucleus</keyword>
<dbReference type="InterPro" id="IPR036390">
    <property type="entry name" value="WH_DNA-bd_sf"/>
</dbReference>
<evidence type="ECO:0000256" key="2">
    <source>
        <dbReference type="ARBA" id="ARBA00004496"/>
    </source>
</evidence>
<dbReference type="InterPro" id="IPR040134">
    <property type="entry name" value="PSMD12/CSN4"/>
</dbReference>
<feature type="domain" description="PSMD12/CSN4-like N-terminal" evidence="9">
    <location>
        <begin position="47"/>
        <end position="205"/>
    </location>
</feature>
<evidence type="ECO:0000256" key="4">
    <source>
        <dbReference type="ARBA" id="ARBA00014881"/>
    </source>
</evidence>
<dbReference type="GO" id="GO:0005829">
    <property type="term" value="C:cytosol"/>
    <property type="evidence" value="ECO:0007669"/>
    <property type="project" value="TreeGrafter"/>
</dbReference>
<name>A0A9W8ASK1_9FUNG</name>
<dbReference type="PANTHER" id="PTHR10855:SF2">
    <property type="entry name" value="COP9 SIGNALOSOME COMPLEX SUBUNIT 4"/>
    <property type="match status" value="1"/>
</dbReference>
<dbReference type="AlphaFoldDB" id="A0A9W8ASK1"/>
<sequence length="408" mass="45745">MDFSTIQNDDLRRFLSGMTNADGVSPWTSDKELIRLLDILLAEAEPQGVVVLRDWLTRFNTALASAHVDTASEIAVLDTLLDKTAGRAQALERVIQTSRERLGTLYEARRDWVAAARVLQGISLETGQGVVSPNDKVQIYTRIARCYLSANDLGQAETFAKRAANYLFVDTTPAALQREYRLVQADILNAQCKFLEAFRKYYDVSLLKEEEWNSDRAFQQAIKCAVLAGVGNQRTQALATLCDDPRTAMTPYAEWLNRLYQVRYIPPTKYSELKGMMHHLMSTYTTENLTTDDTLVTNALIEHNLVALSRVYATVTVDRLAVVLGNLSVDQTALLVSRLITQGALRAGIDDTQGVVYFDTLDQVAKGMFPDTGEPQRQNRTALQRACEKVDVLAEEIQRCWPQLARQV</sequence>
<comment type="caution">
    <text evidence="10">The sequence shown here is derived from an EMBL/GenBank/DDBJ whole genome shotgun (WGS) entry which is preliminary data.</text>
</comment>
<dbReference type="Gene3D" id="1.10.10.10">
    <property type="entry name" value="Winged helix-like DNA-binding domain superfamily/Winged helix DNA-binding domain"/>
    <property type="match status" value="1"/>
</dbReference>
<feature type="domain" description="PCI" evidence="8">
    <location>
        <begin position="297"/>
        <end position="359"/>
    </location>
</feature>
<keyword evidence="11" id="KW-1185">Reference proteome</keyword>
<evidence type="ECO:0000256" key="6">
    <source>
        <dbReference type="ARBA" id="ARBA00022790"/>
    </source>
</evidence>